<accession>A0A437AMB3</accession>
<reference evidence="1 2" key="1">
    <citation type="submission" date="2018-10" db="EMBL/GenBank/DDBJ databases">
        <title>Draft genome sequence of the microsporidian Tubulinosema ratisbonensis.</title>
        <authorList>
            <person name="Polonais V."/>
            <person name="Peyretaillade E."/>
            <person name="Niehus S."/>
            <person name="Wawrzyniak I."/>
            <person name="Franchet A."/>
            <person name="Gaspin C."/>
            <person name="Reichstadt M."/>
            <person name="Belser C."/>
            <person name="Labadie K."/>
            <person name="Delbac F."/>
            <person name="Ferrandon D."/>
        </authorList>
    </citation>
    <scope>NUCLEOTIDE SEQUENCE [LARGE SCALE GENOMIC DNA]</scope>
    <source>
        <strain evidence="1 2">Franzen</strain>
    </source>
</reference>
<comment type="caution">
    <text evidence="1">The sequence shown here is derived from an EMBL/GenBank/DDBJ whole genome shotgun (WGS) entry which is preliminary data.</text>
</comment>
<keyword evidence="2" id="KW-1185">Reference proteome</keyword>
<proteinExistence type="predicted"/>
<dbReference type="AlphaFoldDB" id="A0A437AMB3"/>
<dbReference type="EMBL" id="RCSS01000275">
    <property type="protein sequence ID" value="RVD92219.1"/>
    <property type="molecule type" value="Genomic_DNA"/>
</dbReference>
<gene>
    <name evidence="1" type="ORF">TUBRATIS_12860</name>
</gene>
<protein>
    <submittedName>
        <fullName evidence="1">Uncharacterized protein</fullName>
    </submittedName>
</protein>
<dbReference type="VEuPathDB" id="MicrosporidiaDB:TUBRATIS_12860"/>
<evidence type="ECO:0000313" key="1">
    <source>
        <dbReference type="EMBL" id="RVD92219.1"/>
    </source>
</evidence>
<sequence>MIILKFYVLKCSSFINIPQNWQGEIQINYCGNPPMVLREGMAYPLPICSNPQKNTTVLCVEDPSLASKTPFPISLTYNPKNFTSLPLVNFVHTDRCYRKNNTKACTIDSINSIPHPKMYRLFYQVNLPILNLQPFFQRLGQIIQTHMLKYSNGVMLFDPKEILTIAVTEFEGNQILIIGYLLYYNFFLHGFINFKLSNANKVFMINPILLVSKI</sequence>
<organism evidence="1 2">
    <name type="scientific">Tubulinosema ratisbonensis</name>
    <dbReference type="NCBI Taxonomy" id="291195"/>
    <lineage>
        <taxon>Eukaryota</taxon>
        <taxon>Fungi</taxon>
        <taxon>Fungi incertae sedis</taxon>
        <taxon>Microsporidia</taxon>
        <taxon>Tubulinosematoidea</taxon>
        <taxon>Tubulinosematidae</taxon>
        <taxon>Tubulinosema</taxon>
    </lineage>
</organism>
<dbReference type="Proteomes" id="UP000282876">
    <property type="component" value="Unassembled WGS sequence"/>
</dbReference>
<evidence type="ECO:0000313" key="2">
    <source>
        <dbReference type="Proteomes" id="UP000282876"/>
    </source>
</evidence>
<name>A0A437AMB3_9MICR</name>